<dbReference type="Pfam" id="PF13489">
    <property type="entry name" value="Methyltransf_23"/>
    <property type="match status" value="1"/>
</dbReference>
<dbReference type="SUPFAM" id="SSF53335">
    <property type="entry name" value="S-adenosyl-L-methionine-dependent methyltransferases"/>
    <property type="match status" value="1"/>
</dbReference>
<evidence type="ECO:0000313" key="2">
    <source>
        <dbReference type="Proteomes" id="UP000700706"/>
    </source>
</evidence>
<accession>A0A952KG66</accession>
<protein>
    <submittedName>
        <fullName evidence="1">Uncharacterized protein</fullName>
    </submittedName>
</protein>
<comment type="caution">
    <text evidence="1">The sequence shown here is derived from an EMBL/GenBank/DDBJ whole genome shotgun (WGS) entry which is preliminary data.</text>
</comment>
<proteinExistence type="predicted"/>
<dbReference type="EMBL" id="JAEKLZ010000405">
    <property type="protein sequence ID" value="MBW8728422.1"/>
    <property type="molecule type" value="Genomic_DNA"/>
</dbReference>
<gene>
    <name evidence="1" type="ORF">JF625_25180</name>
</gene>
<name>A0A952KG66_9PROT</name>
<dbReference type="AlphaFoldDB" id="A0A952KG66"/>
<reference evidence="1" key="1">
    <citation type="submission" date="2020-06" db="EMBL/GenBank/DDBJ databases">
        <title>Stable isotope informed genome-resolved metagenomics uncovers potential trophic interactions in rhizosphere soil.</title>
        <authorList>
            <person name="Starr E.P."/>
            <person name="Shi S."/>
            <person name="Blazewicz S.J."/>
            <person name="Koch B.J."/>
            <person name="Probst A.J."/>
            <person name="Hungate B.A."/>
            <person name="Pett-Ridge J."/>
            <person name="Firestone M.K."/>
            <person name="Banfield J.F."/>
        </authorList>
    </citation>
    <scope>NUCLEOTIDE SEQUENCE</scope>
    <source>
        <strain evidence="1">YM_69_17</strain>
    </source>
</reference>
<evidence type="ECO:0000313" key="1">
    <source>
        <dbReference type="EMBL" id="MBW8728422.1"/>
    </source>
</evidence>
<dbReference type="InterPro" id="IPR029063">
    <property type="entry name" value="SAM-dependent_MTases_sf"/>
</dbReference>
<sequence length="199" mass="22697">MSDWAERNDPEERRRATMAAAKSRTTLIDRWSQEDVGKLEIWAERARAAAIHARPGMRVLDIGCGAMALEGLLPEGCTYLPMDCVRRDDRTIVRDLNREPFPEAEADMAFGLGVLEYLYDVPRFLRRLRLAVPRALLSYHPLDRNIGRDRWSLGWVNALNSAELAALLRHAGFKRIEIVPYKPKLLFYLVERAPAATPV</sequence>
<dbReference type="Proteomes" id="UP000700706">
    <property type="component" value="Unassembled WGS sequence"/>
</dbReference>
<organism evidence="1 2">
    <name type="scientific">Inquilinus limosus</name>
    <dbReference type="NCBI Taxonomy" id="171674"/>
    <lineage>
        <taxon>Bacteria</taxon>
        <taxon>Pseudomonadati</taxon>
        <taxon>Pseudomonadota</taxon>
        <taxon>Alphaproteobacteria</taxon>
        <taxon>Rhodospirillales</taxon>
        <taxon>Rhodospirillaceae</taxon>
        <taxon>Inquilinus</taxon>
    </lineage>
</organism>
<dbReference type="Gene3D" id="3.40.50.150">
    <property type="entry name" value="Vaccinia Virus protein VP39"/>
    <property type="match status" value="1"/>
</dbReference>